<dbReference type="EMBL" id="BARW01012331">
    <property type="protein sequence ID" value="GAI83038.1"/>
    <property type="molecule type" value="Genomic_DNA"/>
</dbReference>
<dbReference type="AlphaFoldDB" id="X1RQX2"/>
<dbReference type="InterPro" id="IPR002716">
    <property type="entry name" value="PIN_dom"/>
</dbReference>
<reference evidence="2" key="1">
    <citation type="journal article" date="2014" name="Front. Microbiol.">
        <title>High frequency of phylogenetically diverse reductive dehalogenase-homologous genes in deep subseafloor sedimentary metagenomes.</title>
        <authorList>
            <person name="Kawai M."/>
            <person name="Futagami T."/>
            <person name="Toyoda A."/>
            <person name="Takaki Y."/>
            <person name="Nishi S."/>
            <person name="Hori S."/>
            <person name="Arai W."/>
            <person name="Tsubouchi T."/>
            <person name="Morono Y."/>
            <person name="Uchiyama I."/>
            <person name="Ito T."/>
            <person name="Fujiyama A."/>
            <person name="Inagaki F."/>
            <person name="Takami H."/>
        </authorList>
    </citation>
    <scope>NUCLEOTIDE SEQUENCE</scope>
    <source>
        <strain evidence="2">Expedition CK06-06</strain>
    </source>
</reference>
<feature type="domain" description="PIN" evidence="1">
    <location>
        <begin position="4"/>
        <end position="136"/>
    </location>
</feature>
<dbReference type="Pfam" id="PF10130">
    <property type="entry name" value="PIN_2"/>
    <property type="match status" value="1"/>
</dbReference>
<gene>
    <name evidence="2" type="ORF">S12H4_23287</name>
</gene>
<protein>
    <recommendedName>
        <fullName evidence="1">PIN domain-containing protein</fullName>
    </recommendedName>
</protein>
<dbReference type="Gene3D" id="3.40.50.1010">
    <property type="entry name" value="5'-nuclease"/>
    <property type="match status" value="1"/>
</dbReference>
<accession>X1RQX2</accession>
<dbReference type="SUPFAM" id="SSF88723">
    <property type="entry name" value="PIN domain-like"/>
    <property type="match status" value="1"/>
</dbReference>
<evidence type="ECO:0000313" key="2">
    <source>
        <dbReference type="EMBL" id="GAI83038.1"/>
    </source>
</evidence>
<sequence>MTIILDTNIVISALIRNSVVRKILLLPTLDFLLPEFAIEEIYHHKSKICKLSRIDKEELELLISLILQNVNIISSDEILPYYDKAVKIIGEIDMGDVPFVALALATQNDGIWTNGHDFDNIKGIKIWKTSEILDHLKKSH</sequence>
<organism evidence="2">
    <name type="scientific">marine sediment metagenome</name>
    <dbReference type="NCBI Taxonomy" id="412755"/>
    <lineage>
        <taxon>unclassified sequences</taxon>
        <taxon>metagenomes</taxon>
        <taxon>ecological metagenomes</taxon>
    </lineage>
</organism>
<proteinExistence type="predicted"/>
<name>X1RQX2_9ZZZZ</name>
<dbReference type="InterPro" id="IPR029060">
    <property type="entry name" value="PIN-like_dom_sf"/>
</dbReference>
<comment type="caution">
    <text evidence="2">The sequence shown here is derived from an EMBL/GenBank/DDBJ whole genome shotgun (WGS) entry which is preliminary data.</text>
</comment>
<evidence type="ECO:0000259" key="1">
    <source>
        <dbReference type="Pfam" id="PF10130"/>
    </source>
</evidence>